<proteinExistence type="predicted"/>
<reference evidence="2 3" key="1">
    <citation type="journal article" date="2024" name="Science">
        <title>Giant polyketide synthase enzymes in the biosynthesis of giant marine polyether toxins.</title>
        <authorList>
            <person name="Fallon T.R."/>
            <person name="Shende V.V."/>
            <person name="Wierzbicki I.H."/>
            <person name="Pendleton A.L."/>
            <person name="Watervoot N.F."/>
            <person name="Auber R.P."/>
            <person name="Gonzalez D.J."/>
            <person name="Wisecaver J.H."/>
            <person name="Moore B.S."/>
        </authorList>
    </citation>
    <scope>NUCLEOTIDE SEQUENCE [LARGE SCALE GENOMIC DNA]</scope>
    <source>
        <strain evidence="2 3">12B1</strain>
    </source>
</reference>
<feature type="compositionally biased region" description="Acidic residues" evidence="1">
    <location>
        <begin position="406"/>
        <end position="415"/>
    </location>
</feature>
<evidence type="ECO:0000256" key="1">
    <source>
        <dbReference type="SAM" id="MobiDB-lite"/>
    </source>
</evidence>
<feature type="compositionally biased region" description="Low complexity" evidence="1">
    <location>
        <begin position="166"/>
        <end position="177"/>
    </location>
</feature>
<feature type="compositionally biased region" description="Acidic residues" evidence="1">
    <location>
        <begin position="445"/>
        <end position="454"/>
    </location>
</feature>
<comment type="caution">
    <text evidence="2">The sequence shown here is derived from an EMBL/GenBank/DDBJ whole genome shotgun (WGS) entry which is preliminary data.</text>
</comment>
<feature type="compositionally biased region" description="Basic and acidic residues" evidence="1">
    <location>
        <begin position="307"/>
        <end position="316"/>
    </location>
</feature>
<feature type="region of interest" description="Disordered" evidence="1">
    <location>
        <begin position="212"/>
        <end position="248"/>
    </location>
</feature>
<evidence type="ECO:0000313" key="3">
    <source>
        <dbReference type="Proteomes" id="UP001515480"/>
    </source>
</evidence>
<feature type="compositionally biased region" description="Acidic residues" evidence="1">
    <location>
        <begin position="541"/>
        <end position="554"/>
    </location>
</feature>
<protein>
    <recommendedName>
        <fullName evidence="4">LisH domain-containing protein</fullName>
    </recommendedName>
</protein>
<sequence length="568" mass="60099">MAGKLAPSGEAELSALSKQLKGTLEAHGQLHAIRAQLRACVHAALAGTPPPPPRAAGSADGRLALGLVAEFLRWHGLQHSLATLACELGDWDERAPSEELCDALRLPAGRPLLVEMVRARREPEPLAHVSPPPLREPRGALSPTSPTKDNAPPPSPPATAAPSSPPSSGCRNAAAASVKGAAEKRGVGPLKQAACAESEEEWVRVEMARRQAEAEAKAEAAARAETEARREAEARARAAAEAEAEAKAEAARRAREVAEVLAKAEAAKEEEDARLLESHRSIWSGSSALPKMPSERRGGGSGLDAFMMKETEKERQQQQLREAQVKVEQNESEAKEMKAREKEEREKEEREKEAKEREAKEREAKEKEAKEKAAKEKAEAEAAAAQKAQGSDSDRSERDLLLELEAATDSDEGDTFGEKKPKPAAPREGAATRVATKAKVFVVEGESDVSEDELWGGGSAKHLTSRKPAAKKQAPASRGERAPAERPAPRIQWEQPEAAPSPAAAPPPPPAAAPPPPPAAAPPPPPAAAAPAKPPPPAADDSAEEVSDIEEDLVFDAVGSDSGSDDAW</sequence>
<feature type="compositionally biased region" description="Pro residues" evidence="1">
    <location>
        <begin position="503"/>
        <end position="538"/>
    </location>
</feature>
<feature type="compositionally biased region" description="Pro residues" evidence="1">
    <location>
        <begin position="151"/>
        <end position="165"/>
    </location>
</feature>
<evidence type="ECO:0008006" key="4">
    <source>
        <dbReference type="Google" id="ProtNLM"/>
    </source>
</evidence>
<feature type="compositionally biased region" description="Basic and acidic residues" evidence="1">
    <location>
        <begin position="392"/>
        <end position="401"/>
    </location>
</feature>
<dbReference type="Gene3D" id="1.20.960.40">
    <property type="match status" value="1"/>
</dbReference>
<feature type="compositionally biased region" description="Basic and acidic residues" evidence="1">
    <location>
        <begin position="478"/>
        <end position="488"/>
    </location>
</feature>
<dbReference type="Proteomes" id="UP001515480">
    <property type="component" value="Unassembled WGS sequence"/>
</dbReference>
<keyword evidence="3" id="KW-1185">Reference proteome</keyword>
<dbReference type="InterPro" id="IPR006594">
    <property type="entry name" value="LisH"/>
</dbReference>
<feature type="compositionally biased region" description="Basic and acidic residues" evidence="1">
    <location>
        <begin position="265"/>
        <end position="280"/>
    </location>
</feature>
<dbReference type="EMBL" id="JBGBPQ010000011">
    <property type="protein sequence ID" value="KAL1515376.1"/>
    <property type="molecule type" value="Genomic_DNA"/>
</dbReference>
<feature type="compositionally biased region" description="Basic and acidic residues" evidence="1">
    <location>
        <begin position="323"/>
        <end position="380"/>
    </location>
</feature>
<evidence type="ECO:0000313" key="2">
    <source>
        <dbReference type="EMBL" id="KAL1515376.1"/>
    </source>
</evidence>
<gene>
    <name evidence="2" type="ORF">AB1Y20_002005</name>
</gene>
<dbReference type="AlphaFoldDB" id="A0AB34J9R7"/>
<name>A0AB34J9R7_PRYPA</name>
<feature type="region of interest" description="Disordered" evidence="1">
    <location>
        <begin position="123"/>
        <end position="177"/>
    </location>
</feature>
<feature type="region of interest" description="Disordered" evidence="1">
    <location>
        <begin position="265"/>
        <end position="568"/>
    </location>
</feature>
<accession>A0AB34J9R7</accession>
<organism evidence="2 3">
    <name type="scientific">Prymnesium parvum</name>
    <name type="common">Toxic golden alga</name>
    <dbReference type="NCBI Taxonomy" id="97485"/>
    <lineage>
        <taxon>Eukaryota</taxon>
        <taxon>Haptista</taxon>
        <taxon>Haptophyta</taxon>
        <taxon>Prymnesiophyceae</taxon>
        <taxon>Prymnesiales</taxon>
        <taxon>Prymnesiaceae</taxon>
        <taxon>Prymnesium</taxon>
    </lineage>
</organism>
<dbReference type="PROSITE" id="PS50896">
    <property type="entry name" value="LISH"/>
    <property type="match status" value="1"/>
</dbReference>